<sequence>MKSSTKIFLDRTSHDVSAWRVFVIGLLLLLISCGLKAQDTNHWGNQFGTRAALLGGAVLSDTTDNAGVFYNPGNLAFLDTTSLSLNANLYGLENIKIENALGEKADFKGLQFNTVPLLISGALKLKNGFRLNYGLLTPVSFKFNGVARIDRLSDLVEESESPGEEELLAESSINTRVQETTLALGVSKKIGPRLGIGLTLLNTIRTVDFTYQFSGKTLTNEVDPLLISRTSNEFVHYFNIRTALKGGINYQGQNYGLGFTLTTPGIKVLGNGTVAKDLTLVNNKLEISDNRISAYASDRQEKLKSKYKSPLELAIGGHKTFGKNTLSINVTHFLGIDNYKIIEAEPNQLIRPDIIEGITSSDFLNVETSMKSVTNFSIGMDHYVKPSLSFLGSIRSDFSYFDPDLVLGDQLRTEITQWDIFHLSFGAVKRNEQSNLTIGLTYSFGSTDSYVQEINYSETNPNPPLEGTFAITKAKYSNIGILIGYSLYFKKLN</sequence>
<organism evidence="1 2">
    <name type="scientific">Algoriphagus machipongonensis</name>
    <dbReference type="NCBI Taxonomy" id="388413"/>
    <lineage>
        <taxon>Bacteria</taxon>
        <taxon>Pseudomonadati</taxon>
        <taxon>Bacteroidota</taxon>
        <taxon>Cytophagia</taxon>
        <taxon>Cytophagales</taxon>
        <taxon>Cyclobacteriaceae</taxon>
        <taxon>Algoriphagus</taxon>
    </lineage>
</organism>
<evidence type="ECO:0000313" key="1">
    <source>
        <dbReference type="EMBL" id="EAZ81870.1"/>
    </source>
</evidence>
<name>A3HUP8_9BACT</name>
<dbReference type="Proteomes" id="UP000003919">
    <property type="component" value="Chromosome"/>
</dbReference>
<dbReference type="eggNOG" id="COG2067">
    <property type="taxonomic scope" value="Bacteria"/>
</dbReference>
<dbReference type="HOGENOM" id="CLU_043114_0_0_10"/>
<dbReference type="OrthoDB" id="974466at2"/>
<dbReference type="PROSITE" id="PS51257">
    <property type="entry name" value="PROKAR_LIPOPROTEIN"/>
    <property type="match status" value="1"/>
</dbReference>
<dbReference type="EMBL" id="AAXU02000001">
    <property type="protein sequence ID" value="EAZ81870.1"/>
    <property type="molecule type" value="Genomic_DNA"/>
</dbReference>
<dbReference type="STRING" id="388413.ALPR1_01475"/>
<dbReference type="Gene3D" id="2.40.160.60">
    <property type="entry name" value="Outer membrane protein transport protein (OMPP1/FadL/TodX)"/>
    <property type="match status" value="1"/>
</dbReference>
<comment type="caution">
    <text evidence="1">The sequence shown here is derived from an EMBL/GenBank/DDBJ whole genome shotgun (WGS) entry which is preliminary data.</text>
</comment>
<accession>A3HUP8</accession>
<proteinExistence type="predicted"/>
<dbReference type="RefSeq" id="WP_008197902.1">
    <property type="nucleotide sequence ID" value="NZ_CM001023.1"/>
</dbReference>
<gene>
    <name evidence="1" type="ORF">ALPR1_01475</name>
</gene>
<keyword evidence="2" id="KW-1185">Reference proteome</keyword>
<dbReference type="AlphaFoldDB" id="A3HUP8"/>
<protein>
    <submittedName>
        <fullName evidence="1">Outer membrane insertion C- signal</fullName>
    </submittedName>
    <submittedName>
        <fullName evidence="1">Outer membrane insertion C-signal</fullName>
    </submittedName>
</protein>
<dbReference type="EMBL" id="CM001023">
    <property type="protein sequence ID" value="EAZ81870.1"/>
    <property type="molecule type" value="Genomic_DNA"/>
</dbReference>
<evidence type="ECO:0000313" key="2">
    <source>
        <dbReference type="Proteomes" id="UP000003919"/>
    </source>
</evidence>
<reference evidence="1 2" key="1">
    <citation type="journal article" date="2011" name="J. Bacteriol.">
        <title>Complete genome sequence of Algoriphagus sp. PR1, bacterial prey of a colony-forming choanoflagellate.</title>
        <authorList>
            <person name="Alegado R.A."/>
            <person name="Ferriera S."/>
            <person name="Nusbaum C."/>
            <person name="Young S.K."/>
            <person name="Zeng Q."/>
            <person name="Imamovic A."/>
            <person name="Fairclough S.R."/>
            <person name="King N."/>
        </authorList>
    </citation>
    <scope>NUCLEOTIDE SEQUENCE [LARGE SCALE GENOMIC DNA]</scope>
    <source>
        <strain evidence="1 2">PR1</strain>
    </source>
</reference>